<evidence type="ECO:0000313" key="2">
    <source>
        <dbReference type="Proteomes" id="UP000007264"/>
    </source>
</evidence>
<dbReference type="GeneID" id="17038609"/>
<evidence type="ECO:0008006" key="3">
    <source>
        <dbReference type="Google" id="ProtNLM"/>
    </source>
</evidence>
<dbReference type="InterPro" id="IPR018073">
    <property type="entry name" value="Prot_inh_cystat_CS"/>
</dbReference>
<organism evidence="1 2">
    <name type="scientific">Coccomyxa subellipsoidea (strain C-169)</name>
    <name type="common">Green microalga</name>
    <dbReference type="NCBI Taxonomy" id="574566"/>
    <lineage>
        <taxon>Eukaryota</taxon>
        <taxon>Viridiplantae</taxon>
        <taxon>Chlorophyta</taxon>
        <taxon>core chlorophytes</taxon>
        <taxon>Trebouxiophyceae</taxon>
        <taxon>Trebouxiophyceae incertae sedis</taxon>
        <taxon>Coccomyxaceae</taxon>
        <taxon>Coccomyxa</taxon>
        <taxon>Coccomyxa subellipsoidea</taxon>
    </lineage>
</organism>
<comment type="caution">
    <text evidence="1">The sequence shown here is derived from an EMBL/GenBank/DDBJ whole genome shotgun (WGS) entry which is preliminary data.</text>
</comment>
<gene>
    <name evidence="1" type="ORF">COCSUDRAFT_43589</name>
</gene>
<name>I0YQG1_COCSC</name>
<dbReference type="RefSeq" id="XP_005645174.1">
    <property type="nucleotide sequence ID" value="XM_005645117.1"/>
</dbReference>
<dbReference type="PROSITE" id="PS00287">
    <property type="entry name" value="CYSTATIN"/>
    <property type="match status" value="1"/>
</dbReference>
<dbReference type="AlphaFoldDB" id="I0YQG1"/>
<dbReference type="Proteomes" id="UP000007264">
    <property type="component" value="Unassembled WGS sequence"/>
</dbReference>
<dbReference type="KEGG" id="csl:COCSUDRAFT_43589"/>
<proteinExistence type="predicted"/>
<dbReference type="EMBL" id="AGSI01000014">
    <property type="protein sequence ID" value="EIE20630.1"/>
    <property type="molecule type" value="Genomic_DNA"/>
</dbReference>
<sequence>MYGSYKPVTTEDEKNGLENDLAPVAWQAFTQNQTITGCLSNSVHPVSYRVTEGCKQLVAGTNYAFEFETFFDCTTQQNAASFGSVTLDAIVYQPLATQGQNTGPQVSSVWNITKA</sequence>
<accession>I0YQG1</accession>
<reference evidence="1 2" key="1">
    <citation type="journal article" date="2012" name="Genome Biol.">
        <title>The genome of the polar eukaryotic microalga coccomyxa subellipsoidea reveals traits of cold adaptation.</title>
        <authorList>
            <person name="Blanc G."/>
            <person name="Agarkova I."/>
            <person name="Grimwood J."/>
            <person name="Kuo A."/>
            <person name="Brueggeman A."/>
            <person name="Dunigan D."/>
            <person name="Gurnon J."/>
            <person name="Ladunga I."/>
            <person name="Lindquist E."/>
            <person name="Lucas S."/>
            <person name="Pangilinan J."/>
            <person name="Proschold T."/>
            <person name="Salamov A."/>
            <person name="Schmutz J."/>
            <person name="Weeks D."/>
            <person name="Yamada T."/>
            <person name="Claverie J.M."/>
            <person name="Grigoriev I."/>
            <person name="Van Etten J."/>
            <person name="Lomsadze A."/>
            <person name="Borodovsky M."/>
        </authorList>
    </citation>
    <scope>NUCLEOTIDE SEQUENCE [LARGE SCALE GENOMIC DNA]</scope>
    <source>
        <strain evidence="1 2">C-169</strain>
    </source>
</reference>
<dbReference type="OrthoDB" id="515846at2759"/>
<keyword evidence="2" id="KW-1185">Reference proteome</keyword>
<protein>
    <recommendedName>
        <fullName evidence="3">Cystatin domain-containing protein</fullName>
    </recommendedName>
</protein>
<evidence type="ECO:0000313" key="1">
    <source>
        <dbReference type="EMBL" id="EIE20630.1"/>
    </source>
</evidence>